<evidence type="ECO:0000313" key="4">
    <source>
        <dbReference type="EMBL" id="KAJ8599984.1"/>
    </source>
</evidence>
<dbReference type="PANTHER" id="PTHR12994:SF17">
    <property type="entry name" value="LD30995P"/>
    <property type="match status" value="1"/>
</dbReference>
<dbReference type="Proteomes" id="UP001230188">
    <property type="component" value="Unassembled WGS sequence"/>
</dbReference>
<dbReference type="GO" id="GO:0070004">
    <property type="term" value="F:cysteine-type exopeptidase activity"/>
    <property type="evidence" value="ECO:0007669"/>
    <property type="project" value="InterPro"/>
</dbReference>
<name>A0AAD7XJ24_9STRA</name>
<dbReference type="GO" id="GO:0006508">
    <property type="term" value="P:proteolysis"/>
    <property type="evidence" value="ECO:0007669"/>
    <property type="project" value="InterPro"/>
</dbReference>
<evidence type="ECO:0000313" key="5">
    <source>
        <dbReference type="Proteomes" id="UP001230188"/>
    </source>
</evidence>
<evidence type="ECO:0000256" key="1">
    <source>
        <dbReference type="ARBA" id="ARBA00005705"/>
    </source>
</evidence>
<feature type="chain" id="PRO_5042028907" description="Dipeptidase" evidence="3">
    <location>
        <begin position="16"/>
        <end position="595"/>
    </location>
</feature>
<dbReference type="GO" id="GO:0016805">
    <property type="term" value="F:dipeptidase activity"/>
    <property type="evidence" value="ECO:0007669"/>
    <property type="project" value="InterPro"/>
</dbReference>
<comment type="caution">
    <text evidence="4">The sequence shown here is derived from an EMBL/GenBank/DDBJ whole genome shotgun (WGS) entry which is preliminary data.</text>
</comment>
<sequence length="595" mass="65780">MRVWLVAFVVRSVSSCSNILVTKGASSDGYVHTSYNADDAALFGAVPRWGAALHPPGSVREVWSWDLGIKLGEVPEPPQTYNVMGNANEFGVVIGETTHGGLSVLSNAGKTEANGTRIDYGSLIWMTLQRARSAREAVSTMVDLATTYGYASSMEGFSIADADEVWYMEMLGRGNLGEGVLYVALRIPEGYVVAHANQARIREFLPCDDPEWCRYSPDVVEFATKNGFYDGTVPFSFSDVFDPVTFEGARFCEARVWYVFSHLGKDFNATYYLPYARGDDLARRMPLWVEASNVSARDVRALMASHYEGSWFDPSVDVGAGPEHSPYRYNGLEWTLKNQTFVNERPVGTQYTGWHFVSTIRADVPPPMKALLWWGADDHSWSPAIPIHGGATEVHPSYDGQDCAGRSECRRARGLPGTVTDFDVEAAWWVNNLVADTVYTRYDRAAPVVEAAMARLEATLSAKLEVAEDEASRLEEEGLRSEALQVLSRHAVEAGAVATQTWTALWQRLVVLFIDGKITKPDPTDGVCGCVKDSAEFSNEWKQKVVDDTGNKYEEPPTQDPMLRAAKGLRRRASRRPIHKLDIKGVAGATRSTIQ</sequence>
<keyword evidence="3" id="KW-0732">Signal</keyword>
<evidence type="ECO:0008006" key="6">
    <source>
        <dbReference type="Google" id="ProtNLM"/>
    </source>
</evidence>
<dbReference type="EMBL" id="JAQMWT010000531">
    <property type="protein sequence ID" value="KAJ8599984.1"/>
    <property type="molecule type" value="Genomic_DNA"/>
</dbReference>
<gene>
    <name evidence="4" type="ORF">CTAYLR_001808</name>
</gene>
<keyword evidence="2" id="KW-0175">Coiled coil</keyword>
<dbReference type="InterPro" id="IPR005322">
    <property type="entry name" value="Peptidase_C69"/>
</dbReference>
<dbReference type="Pfam" id="PF03577">
    <property type="entry name" value="Peptidase_C69"/>
    <property type="match status" value="1"/>
</dbReference>
<accession>A0AAD7XJ24</accession>
<keyword evidence="5" id="KW-1185">Reference proteome</keyword>
<comment type="similarity">
    <text evidence="1">Belongs to the peptidase C69 family. Secernin subfamily.</text>
</comment>
<feature type="coiled-coil region" evidence="2">
    <location>
        <begin position="457"/>
        <end position="484"/>
    </location>
</feature>
<evidence type="ECO:0000256" key="3">
    <source>
        <dbReference type="SAM" id="SignalP"/>
    </source>
</evidence>
<organism evidence="4 5">
    <name type="scientific">Chrysophaeum taylorii</name>
    <dbReference type="NCBI Taxonomy" id="2483200"/>
    <lineage>
        <taxon>Eukaryota</taxon>
        <taxon>Sar</taxon>
        <taxon>Stramenopiles</taxon>
        <taxon>Ochrophyta</taxon>
        <taxon>Pelagophyceae</taxon>
        <taxon>Pelagomonadales</taxon>
        <taxon>Pelagomonadaceae</taxon>
        <taxon>Chrysophaeum</taxon>
    </lineage>
</organism>
<proteinExistence type="inferred from homology"/>
<evidence type="ECO:0000256" key="2">
    <source>
        <dbReference type="SAM" id="Coils"/>
    </source>
</evidence>
<reference evidence="4" key="1">
    <citation type="submission" date="2023-01" db="EMBL/GenBank/DDBJ databases">
        <title>Metagenome sequencing of chrysophaentin producing Chrysophaeum taylorii.</title>
        <authorList>
            <person name="Davison J."/>
            <person name="Bewley C."/>
        </authorList>
    </citation>
    <scope>NUCLEOTIDE SEQUENCE</scope>
    <source>
        <strain evidence="4">NIES-1699</strain>
    </source>
</reference>
<dbReference type="PANTHER" id="PTHR12994">
    <property type="entry name" value="SECERNIN"/>
    <property type="match status" value="1"/>
</dbReference>
<feature type="signal peptide" evidence="3">
    <location>
        <begin position="1"/>
        <end position="15"/>
    </location>
</feature>
<dbReference type="AlphaFoldDB" id="A0AAD7XJ24"/>
<protein>
    <recommendedName>
        <fullName evidence="6">Dipeptidase</fullName>
    </recommendedName>
</protein>